<reference evidence="2 3" key="1">
    <citation type="submission" date="2021-01" db="EMBL/GenBank/DDBJ databases">
        <title>Genomic Encyclopedia of Type Strains, Phase IV (KMG-IV): sequencing the most valuable type-strain genomes for metagenomic binning, comparative biology and taxonomic classification.</title>
        <authorList>
            <person name="Goeker M."/>
        </authorList>
    </citation>
    <scope>NUCLEOTIDE SEQUENCE [LARGE SCALE GENOMIC DNA]</scope>
    <source>
        <strain evidence="2 3">DSM 25890</strain>
    </source>
</reference>
<sequence length="138" mass="14862">MTIKLSYEIGKNDFAKAGTASSSIKKVLRQLGISADLIRRVAVATYEAEMNIVIHSDGGNIILQVIPEKIQITALDRGPGIADIDMAMKEGYSTAPEEVREMGFGAGMGLPNMKRCADEFSITSSLGNPTELIIVFNI</sequence>
<dbReference type="Proteomes" id="UP001314796">
    <property type="component" value="Unassembled WGS sequence"/>
</dbReference>
<feature type="domain" description="Histidine kinase/HSP90-like ATPase" evidence="1">
    <location>
        <begin position="15"/>
        <end position="129"/>
    </location>
</feature>
<dbReference type="InterPro" id="IPR003594">
    <property type="entry name" value="HATPase_dom"/>
</dbReference>
<dbReference type="SUPFAM" id="SSF55874">
    <property type="entry name" value="ATPase domain of HSP90 chaperone/DNA topoisomerase II/histidine kinase"/>
    <property type="match status" value="1"/>
</dbReference>
<name>A0ABS2NKV9_9FIRM</name>
<evidence type="ECO:0000259" key="1">
    <source>
        <dbReference type="Pfam" id="PF13581"/>
    </source>
</evidence>
<dbReference type="Gene3D" id="3.30.565.10">
    <property type="entry name" value="Histidine kinase-like ATPase, C-terminal domain"/>
    <property type="match status" value="1"/>
</dbReference>
<dbReference type="RefSeq" id="WP_204399855.1">
    <property type="nucleotide sequence ID" value="NZ_JAFBEE010000001.1"/>
</dbReference>
<dbReference type="Pfam" id="PF13581">
    <property type="entry name" value="HATPase_c_2"/>
    <property type="match status" value="1"/>
</dbReference>
<organism evidence="2 3">
    <name type="scientific">Alkaliphilus hydrothermalis</name>
    <dbReference type="NCBI Taxonomy" id="1482730"/>
    <lineage>
        <taxon>Bacteria</taxon>
        <taxon>Bacillati</taxon>
        <taxon>Bacillota</taxon>
        <taxon>Clostridia</taxon>
        <taxon>Peptostreptococcales</taxon>
        <taxon>Natronincolaceae</taxon>
        <taxon>Alkaliphilus</taxon>
    </lineage>
</organism>
<dbReference type="EMBL" id="JAFBEE010000001">
    <property type="protein sequence ID" value="MBM7613564.1"/>
    <property type="molecule type" value="Genomic_DNA"/>
</dbReference>
<evidence type="ECO:0000313" key="3">
    <source>
        <dbReference type="Proteomes" id="UP001314796"/>
    </source>
</evidence>
<evidence type="ECO:0000313" key="2">
    <source>
        <dbReference type="EMBL" id="MBM7613564.1"/>
    </source>
</evidence>
<dbReference type="InterPro" id="IPR036890">
    <property type="entry name" value="HATPase_C_sf"/>
</dbReference>
<keyword evidence="3" id="KW-1185">Reference proteome</keyword>
<gene>
    <name evidence="2" type="ORF">JOC73_000072</name>
</gene>
<comment type="caution">
    <text evidence="2">The sequence shown here is derived from an EMBL/GenBank/DDBJ whole genome shotgun (WGS) entry which is preliminary data.</text>
</comment>
<accession>A0ABS2NKV9</accession>
<protein>
    <submittedName>
        <fullName evidence="2">Anti-sigma regulatory factor (Ser/Thr protein kinase)</fullName>
    </submittedName>
</protein>
<proteinExistence type="predicted"/>